<dbReference type="PIRSF" id="PIRSF005763">
    <property type="entry name" value="Txn_reg_ModE"/>
    <property type="match status" value="1"/>
</dbReference>
<evidence type="ECO:0000256" key="6">
    <source>
        <dbReference type="PIRSR" id="PIRSR005763-1"/>
    </source>
</evidence>
<evidence type="ECO:0000256" key="2">
    <source>
        <dbReference type="ARBA" id="ARBA00022448"/>
    </source>
</evidence>
<keyword evidence="9" id="KW-1185">Reference proteome</keyword>
<dbReference type="PANTHER" id="PTHR30432">
    <property type="entry name" value="TRANSCRIPTIONAL REGULATOR MODE"/>
    <property type="match status" value="1"/>
</dbReference>
<dbReference type="Gene3D" id="2.40.50.100">
    <property type="match status" value="2"/>
</dbReference>
<dbReference type="GO" id="GO:0003700">
    <property type="term" value="F:DNA-binding transcription factor activity"/>
    <property type="evidence" value="ECO:0007669"/>
    <property type="project" value="InterPro"/>
</dbReference>
<dbReference type="InterPro" id="IPR005116">
    <property type="entry name" value="Transp-assoc_OB_typ1"/>
</dbReference>
<dbReference type="InterPro" id="IPR004606">
    <property type="entry name" value="Mop_domain"/>
</dbReference>
<dbReference type="InterPro" id="IPR036390">
    <property type="entry name" value="WH_DNA-bd_sf"/>
</dbReference>
<evidence type="ECO:0000256" key="3">
    <source>
        <dbReference type="ARBA" id="ARBA00022505"/>
    </source>
</evidence>
<feature type="domain" description="Mop" evidence="7">
    <location>
        <begin position="195"/>
        <end position="261"/>
    </location>
</feature>
<dbReference type="PROSITE" id="PS51866">
    <property type="entry name" value="MOP"/>
    <property type="match status" value="2"/>
</dbReference>
<dbReference type="Pfam" id="PF00126">
    <property type="entry name" value="HTH_1"/>
    <property type="match status" value="1"/>
</dbReference>
<organism evidence="8 9">
    <name type="scientific">Geovibrio thiophilus</name>
    <dbReference type="NCBI Taxonomy" id="139438"/>
    <lineage>
        <taxon>Bacteria</taxon>
        <taxon>Pseudomonadati</taxon>
        <taxon>Deferribacterota</taxon>
        <taxon>Deferribacteres</taxon>
        <taxon>Deferribacterales</taxon>
        <taxon>Geovibrionaceae</taxon>
        <taxon>Geovibrio</taxon>
    </lineage>
</organism>
<dbReference type="Pfam" id="PF03459">
    <property type="entry name" value="TOBE"/>
    <property type="match status" value="2"/>
</dbReference>
<keyword evidence="2 5" id="KW-0813">Transport</keyword>
<keyword evidence="4" id="KW-0677">Repeat</keyword>
<proteinExistence type="inferred from homology"/>
<dbReference type="InterPro" id="IPR000847">
    <property type="entry name" value="LysR_HTH_N"/>
</dbReference>
<evidence type="ECO:0000256" key="5">
    <source>
        <dbReference type="PIRNR" id="PIRNR005763"/>
    </source>
</evidence>
<reference evidence="8 9" key="1">
    <citation type="submission" date="2019-01" db="EMBL/GenBank/DDBJ databases">
        <title>Geovibrio thiophilus DSM 11263, complete genome.</title>
        <authorList>
            <person name="Spring S."/>
            <person name="Bunk B."/>
            <person name="Sproer C."/>
        </authorList>
    </citation>
    <scope>NUCLEOTIDE SEQUENCE [LARGE SCALE GENOMIC DNA]</scope>
    <source>
        <strain evidence="8 9">DSM 11263</strain>
    </source>
</reference>
<dbReference type="SUPFAM" id="SSF50331">
    <property type="entry name" value="MOP-like"/>
    <property type="match status" value="2"/>
</dbReference>
<dbReference type="InterPro" id="IPR036388">
    <property type="entry name" value="WH-like_DNA-bd_sf"/>
</dbReference>
<evidence type="ECO:0000313" key="8">
    <source>
        <dbReference type="EMBL" id="QAR32920.1"/>
    </source>
</evidence>
<comment type="similarity">
    <text evidence="1 5">Belongs to the ModE family.</text>
</comment>
<dbReference type="GO" id="GO:0015689">
    <property type="term" value="P:molybdate ion transport"/>
    <property type="evidence" value="ECO:0007669"/>
    <property type="project" value="UniProtKB-UniRule"/>
</dbReference>
<evidence type="ECO:0000256" key="4">
    <source>
        <dbReference type="ARBA" id="ARBA00022737"/>
    </source>
</evidence>
<dbReference type="OrthoDB" id="9800709at2"/>
<dbReference type="InterPro" id="IPR008995">
    <property type="entry name" value="Mo/tungstate-bd_C_term_dom"/>
</dbReference>
<sequence>MKIKGELGFDAADNFFISAGRINLLKAVAETGSISQAAKHVGLSYKAAWDAIQVMNEVSESPLVLKKTGGAGGGGAELSPYAVRLVASYDLVNNKLSVIMSEIQENIHDLDDLLIALRRLSVKTSVRNQYFGKIKEINLGQVSAEVIIAIKGGDEIAARITKTSVERLGLKVGGEAFAMIKASSVIIADPSVKDKLSVRNFLTGSVEDLDAGEVNAFVTIKLEGGSELTGVITKESLAALNLKKGGKISGAFKASSVIIGVND</sequence>
<keyword evidence="3 5" id="KW-0500">Molybdenum</keyword>
<gene>
    <name evidence="8" type="ORF">EP073_05720</name>
</gene>
<dbReference type="PANTHER" id="PTHR30432:SF1">
    <property type="entry name" value="DNA-BINDING TRANSCRIPTIONAL DUAL REGULATOR MODE"/>
    <property type="match status" value="1"/>
</dbReference>
<dbReference type="RefSeq" id="WP_128466206.1">
    <property type="nucleotide sequence ID" value="NZ_CP035108.1"/>
</dbReference>
<evidence type="ECO:0000259" key="7">
    <source>
        <dbReference type="PROSITE" id="PS51866"/>
    </source>
</evidence>
<dbReference type="AlphaFoldDB" id="A0A410JXM6"/>
<dbReference type="Gene3D" id="1.10.10.10">
    <property type="entry name" value="Winged helix-like DNA-binding domain superfamily/Winged helix DNA-binding domain"/>
    <property type="match status" value="1"/>
</dbReference>
<dbReference type="InterPro" id="IPR051815">
    <property type="entry name" value="Molybdate_resp_trans_reg"/>
</dbReference>
<evidence type="ECO:0000313" key="9">
    <source>
        <dbReference type="Proteomes" id="UP000287502"/>
    </source>
</evidence>
<accession>A0A410JXM6</accession>
<evidence type="ECO:0000256" key="1">
    <source>
        <dbReference type="ARBA" id="ARBA00008110"/>
    </source>
</evidence>
<protein>
    <submittedName>
        <fullName evidence="8">LysR family transcriptional regulator</fullName>
    </submittedName>
</protein>
<dbReference type="NCBIfam" id="TIGR00638">
    <property type="entry name" value="Mop"/>
    <property type="match status" value="2"/>
</dbReference>
<dbReference type="GO" id="GO:0030151">
    <property type="term" value="F:molybdenum ion binding"/>
    <property type="evidence" value="ECO:0007669"/>
    <property type="project" value="UniProtKB-UniRule"/>
</dbReference>
<dbReference type="InterPro" id="IPR016462">
    <property type="entry name" value="ModE"/>
</dbReference>
<feature type="region of interest" description="Required for dimer formation and molybdate binding" evidence="6">
    <location>
        <begin position="124"/>
        <end position="132"/>
    </location>
</feature>
<dbReference type="EMBL" id="CP035108">
    <property type="protein sequence ID" value="QAR32920.1"/>
    <property type="molecule type" value="Genomic_DNA"/>
</dbReference>
<dbReference type="Proteomes" id="UP000287502">
    <property type="component" value="Chromosome"/>
</dbReference>
<dbReference type="KEGG" id="gtl:EP073_05720"/>
<dbReference type="SUPFAM" id="SSF46785">
    <property type="entry name" value="Winged helix' DNA-binding domain"/>
    <property type="match status" value="1"/>
</dbReference>
<feature type="domain" description="Mop" evidence="7">
    <location>
        <begin position="123"/>
        <end position="189"/>
    </location>
</feature>
<name>A0A410JXM6_9BACT</name>